<dbReference type="EMBL" id="CP099426">
    <property type="protein sequence ID" value="USW56755.1"/>
    <property type="molecule type" value="Genomic_DNA"/>
</dbReference>
<proteinExistence type="predicted"/>
<reference evidence="1" key="1">
    <citation type="submission" date="2022-06" db="EMBL/GenBank/DDBJ databases">
        <title>Complete genome sequences of two strains of the flax pathogen Septoria linicola.</title>
        <authorList>
            <person name="Lapalu N."/>
            <person name="Simon A."/>
            <person name="Demenou B."/>
            <person name="Paumier D."/>
            <person name="Guillot M.-P."/>
            <person name="Gout L."/>
            <person name="Valade R."/>
        </authorList>
    </citation>
    <scope>NUCLEOTIDE SEQUENCE</scope>
    <source>
        <strain evidence="1">SE15195</strain>
    </source>
</reference>
<dbReference type="Proteomes" id="UP001056384">
    <property type="component" value="Chromosome 9"/>
</dbReference>
<evidence type="ECO:0000313" key="2">
    <source>
        <dbReference type="Proteomes" id="UP001056384"/>
    </source>
</evidence>
<gene>
    <name evidence="1" type="ORF">Slin15195_G100740</name>
</gene>
<dbReference type="AlphaFoldDB" id="A0A9Q9B217"/>
<evidence type="ECO:0000313" key="1">
    <source>
        <dbReference type="EMBL" id="USW56755.1"/>
    </source>
</evidence>
<accession>A0A9Q9B217</accession>
<keyword evidence="2" id="KW-1185">Reference proteome</keyword>
<sequence>MLSIPTPQPIYSSLTSSDKIQSYWTKQRTVISGRNIRWSPITVSRAGDGRPHHYSEARVKRRLHCAQQRVEAGELRKRYITEEYIQSQISESWADVRPVLFDLERDGDTNVLPVDFQIYDDDNGHKSISTMAKDGPALYYPLWNECYQLVEITLCTHCLAPDALGPGTVGQGKDHAEGTCGHDKKKGEWRKEFLTENFSVPDRLADSWKRWDNRRFFTVLPGEDVETCVGIYEDDAGMAQVSSPLEPCPSEIDITDCYRWVGALRYSKLEPSTKGRKTRRTLSR</sequence>
<protein>
    <submittedName>
        <fullName evidence="1">Uncharacterized protein</fullName>
    </submittedName>
</protein>
<organism evidence="1 2">
    <name type="scientific">Septoria linicola</name>
    <dbReference type="NCBI Taxonomy" id="215465"/>
    <lineage>
        <taxon>Eukaryota</taxon>
        <taxon>Fungi</taxon>
        <taxon>Dikarya</taxon>
        <taxon>Ascomycota</taxon>
        <taxon>Pezizomycotina</taxon>
        <taxon>Dothideomycetes</taxon>
        <taxon>Dothideomycetidae</taxon>
        <taxon>Mycosphaerellales</taxon>
        <taxon>Mycosphaerellaceae</taxon>
        <taxon>Septoria</taxon>
    </lineage>
</organism>
<name>A0A9Q9B217_9PEZI</name>